<dbReference type="PROSITE" id="PS51257">
    <property type="entry name" value="PROKAR_LIPOPROTEIN"/>
    <property type="match status" value="1"/>
</dbReference>
<dbReference type="RefSeq" id="WP_200313883.1">
    <property type="nucleotide sequence ID" value="NZ_JAENJH010000001.1"/>
</dbReference>
<name>A0A934QPB7_9PSEU</name>
<evidence type="ECO:0000256" key="2">
    <source>
        <dbReference type="SAM" id="SignalP"/>
    </source>
</evidence>
<sequence>MRRARVAVAVTAFAAASLAGCADRPNDLGSYYDEPETTAQTPEPAPAATSSSSEPPSPPRADPAVLGAEADSAVLTDEDVASEGVLPAGAPQSAQGCLAEVPLELVAAERRDARWDYPTGSTLAQLVTVYADRPAADVLGTRVRCDGAELELPVAQDVDAHTAWCADGTCTALFASGNVLSGIQVSATDDARAQAAVQRLAPIAAAKLGS</sequence>
<feature type="signal peptide" evidence="2">
    <location>
        <begin position="1"/>
        <end position="22"/>
    </location>
</feature>
<evidence type="ECO:0000313" key="3">
    <source>
        <dbReference type="EMBL" id="MBK1782939.1"/>
    </source>
</evidence>
<protein>
    <recommendedName>
        <fullName evidence="5">DUF3558 domain-containing protein</fullName>
    </recommendedName>
</protein>
<dbReference type="Proteomes" id="UP000635245">
    <property type="component" value="Unassembled WGS sequence"/>
</dbReference>
<dbReference type="AlphaFoldDB" id="A0A934QPB7"/>
<keyword evidence="4" id="KW-1185">Reference proteome</keyword>
<evidence type="ECO:0000256" key="1">
    <source>
        <dbReference type="SAM" id="MobiDB-lite"/>
    </source>
</evidence>
<evidence type="ECO:0000313" key="4">
    <source>
        <dbReference type="Proteomes" id="UP000635245"/>
    </source>
</evidence>
<organism evidence="3 4">
    <name type="scientific">Prauserella cavernicola</name>
    <dbReference type="NCBI Taxonomy" id="2800127"/>
    <lineage>
        <taxon>Bacteria</taxon>
        <taxon>Bacillati</taxon>
        <taxon>Actinomycetota</taxon>
        <taxon>Actinomycetes</taxon>
        <taxon>Pseudonocardiales</taxon>
        <taxon>Pseudonocardiaceae</taxon>
        <taxon>Prauserella</taxon>
    </lineage>
</organism>
<accession>A0A934QPB7</accession>
<gene>
    <name evidence="3" type="ORF">JHE00_01280</name>
</gene>
<feature type="compositionally biased region" description="Low complexity" evidence="1">
    <location>
        <begin position="37"/>
        <end position="54"/>
    </location>
</feature>
<reference evidence="3" key="1">
    <citation type="submission" date="2020-12" db="EMBL/GenBank/DDBJ databases">
        <title>Prauserella sp. ASG 168, a novel actinomycete isolated from cave rock.</title>
        <authorList>
            <person name="Suriyachadkun C."/>
        </authorList>
    </citation>
    <scope>NUCLEOTIDE SEQUENCE</scope>
    <source>
        <strain evidence="3">ASG 168</strain>
    </source>
</reference>
<comment type="caution">
    <text evidence="3">The sequence shown here is derived from an EMBL/GenBank/DDBJ whole genome shotgun (WGS) entry which is preliminary data.</text>
</comment>
<keyword evidence="2" id="KW-0732">Signal</keyword>
<feature type="chain" id="PRO_5038978459" description="DUF3558 domain-containing protein" evidence="2">
    <location>
        <begin position="23"/>
        <end position="210"/>
    </location>
</feature>
<dbReference type="EMBL" id="JAENJH010000001">
    <property type="protein sequence ID" value="MBK1782939.1"/>
    <property type="molecule type" value="Genomic_DNA"/>
</dbReference>
<evidence type="ECO:0008006" key="5">
    <source>
        <dbReference type="Google" id="ProtNLM"/>
    </source>
</evidence>
<proteinExistence type="predicted"/>
<feature type="region of interest" description="Disordered" evidence="1">
    <location>
        <begin position="23"/>
        <end position="64"/>
    </location>
</feature>